<dbReference type="eggNOG" id="ENOG50343Y0">
    <property type="taxonomic scope" value="Bacteria"/>
</dbReference>
<dbReference type="Proteomes" id="UP000034681">
    <property type="component" value="Unassembled WGS sequence"/>
</dbReference>
<dbReference type="InterPro" id="IPR021492">
    <property type="entry name" value="DUF3146"/>
</dbReference>
<evidence type="ECO:0000313" key="2">
    <source>
        <dbReference type="Proteomes" id="UP000034681"/>
    </source>
</evidence>
<dbReference type="AlphaFoldDB" id="A0A0M2PXN6"/>
<dbReference type="EMBL" id="AJTX02000002">
    <property type="protein sequence ID" value="KKJ00930.1"/>
    <property type="molecule type" value="Genomic_DNA"/>
</dbReference>
<reference evidence="1" key="1">
    <citation type="submission" date="2012-04" db="EMBL/GenBank/DDBJ databases">
        <authorList>
            <person name="Borisov I.G."/>
            <person name="Ivanikova N.V."/>
            <person name="Pinevich A.V."/>
        </authorList>
    </citation>
    <scope>NUCLEOTIDE SEQUENCE</scope>
    <source>
        <strain evidence="1">CALU 1027</strain>
    </source>
</reference>
<gene>
    <name evidence="1" type="ORF">PROH_00305</name>
</gene>
<accession>A0A0M2PXN6</accession>
<protein>
    <recommendedName>
        <fullName evidence="3">DUF3146 domain-containing protein</fullName>
    </recommendedName>
</protein>
<keyword evidence="2" id="KW-1185">Reference proteome</keyword>
<dbReference type="RefSeq" id="WP_017713448.1">
    <property type="nucleotide sequence ID" value="NZ_KB235941.1"/>
</dbReference>
<dbReference type="OrthoDB" id="514223at2"/>
<dbReference type="Pfam" id="PF11344">
    <property type="entry name" value="DUF3146"/>
    <property type="match status" value="1"/>
</dbReference>
<comment type="caution">
    <text evidence="1">The sequence shown here is derived from an EMBL/GenBank/DDBJ whole genome shotgun (WGS) entry which is preliminary data.</text>
</comment>
<name>A0A0M2PXN6_PROHO</name>
<proteinExistence type="predicted"/>
<sequence length="80" mass="9258">MTTAHVRIIRQSWSDGTLEGEVQAGAFEWQFQWNFYQGDLVVNPSLGRALIQDALNRFLVQQDYQLEPGSNYCFTVRAKF</sequence>
<dbReference type="STRING" id="317619.GCA_000332315_03212"/>
<evidence type="ECO:0000313" key="1">
    <source>
        <dbReference type="EMBL" id="KKJ00930.1"/>
    </source>
</evidence>
<evidence type="ECO:0008006" key="3">
    <source>
        <dbReference type="Google" id="ProtNLM"/>
    </source>
</evidence>
<organism evidence="1 2">
    <name type="scientific">Prochlorothrix hollandica PCC 9006 = CALU 1027</name>
    <dbReference type="NCBI Taxonomy" id="317619"/>
    <lineage>
        <taxon>Bacteria</taxon>
        <taxon>Bacillati</taxon>
        <taxon>Cyanobacteriota</taxon>
        <taxon>Cyanophyceae</taxon>
        <taxon>Prochlorotrichales</taxon>
        <taxon>Prochlorotrichaceae</taxon>
        <taxon>Prochlorothrix</taxon>
    </lineage>
</organism>